<evidence type="ECO:0000256" key="4">
    <source>
        <dbReference type="ARBA" id="ARBA00023159"/>
    </source>
</evidence>
<dbReference type="PANTHER" id="PTHR30293">
    <property type="entry name" value="TRANSCRIPTIONAL REGULATORY PROTEIN NAC-RELATED"/>
    <property type="match status" value="1"/>
</dbReference>
<evidence type="ECO:0000259" key="6">
    <source>
        <dbReference type="PROSITE" id="PS50931"/>
    </source>
</evidence>
<accession>A0A4R4A6S6</accession>
<keyword evidence="3" id="KW-0238">DNA-binding</keyword>
<evidence type="ECO:0000256" key="5">
    <source>
        <dbReference type="ARBA" id="ARBA00023163"/>
    </source>
</evidence>
<evidence type="ECO:0000256" key="3">
    <source>
        <dbReference type="ARBA" id="ARBA00023125"/>
    </source>
</evidence>
<dbReference type="GO" id="GO:0003700">
    <property type="term" value="F:DNA-binding transcription factor activity"/>
    <property type="evidence" value="ECO:0007669"/>
    <property type="project" value="InterPro"/>
</dbReference>
<dbReference type="PROSITE" id="PS50931">
    <property type="entry name" value="HTH_LYSR"/>
    <property type="match status" value="1"/>
</dbReference>
<organism evidence="7 8">
    <name type="scientific">Marichromatium gracile</name>
    <name type="common">Chromatium gracile</name>
    <dbReference type="NCBI Taxonomy" id="1048"/>
    <lineage>
        <taxon>Bacteria</taxon>
        <taxon>Pseudomonadati</taxon>
        <taxon>Pseudomonadota</taxon>
        <taxon>Gammaproteobacteria</taxon>
        <taxon>Chromatiales</taxon>
        <taxon>Chromatiaceae</taxon>
        <taxon>Marichromatium</taxon>
    </lineage>
</organism>
<keyword evidence="2" id="KW-0805">Transcription regulation</keyword>
<gene>
    <name evidence="7" type="ORF">EDC29_11159</name>
</gene>
<protein>
    <submittedName>
        <fullName evidence="7">LysR family transcriptional regulator</fullName>
    </submittedName>
</protein>
<dbReference type="PANTHER" id="PTHR30293:SF2">
    <property type="entry name" value="TRANSCRIPTIONAL ACTIVATOR PROTEIN NHAR"/>
    <property type="match status" value="1"/>
</dbReference>
<dbReference type="InterPro" id="IPR036390">
    <property type="entry name" value="WH_DNA-bd_sf"/>
</dbReference>
<dbReference type="Proteomes" id="UP000295247">
    <property type="component" value="Unassembled WGS sequence"/>
</dbReference>
<dbReference type="FunFam" id="1.10.10.10:FF:000001">
    <property type="entry name" value="LysR family transcriptional regulator"/>
    <property type="match status" value="1"/>
</dbReference>
<dbReference type="InterPro" id="IPR000847">
    <property type="entry name" value="LysR_HTH_N"/>
</dbReference>
<dbReference type="Pfam" id="PF03466">
    <property type="entry name" value="LysR_substrate"/>
    <property type="match status" value="1"/>
</dbReference>
<comment type="similarity">
    <text evidence="1">Belongs to the LysR transcriptional regulatory family.</text>
</comment>
<dbReference type="SUPFAM" id="SSF53850">
    <property type="entry name" value="Periplasmic binding protein-like II"/>
    <property type="match status" value="1"/>
</dbReference>
<dbReference type="Pfam" id="PF00126">
    <property type="entry name" value="HTH_1"/>
    <property type="match status" value="1"/>
</dbReference>
<evidence type="ECO:0000313" key="7">
    <source>
        <dbReference type="EMBL" id="TCW34344.1"/>
    </source>
</evidence>
<dbReference type="PRINTS" id="PR00039">
    <property type="entry name" value="HTHLYSR"/>
</dbReference>
<dbReference type="InterPro" id="IPR036388">
    <property type="entry name" value="WH-like_DNA-bd_sf"/>
</dbReference>
<dbReference type="GO" id="GO:0003677">
    <property type="term" value="F:DNA binding"/>
    <property type="evidence" value="ECO:0007669"/>
    <property type="project" value="UniProtKB-KW"/>
</dbReference>
<dbReference type="GO" id="GO:2000142">
    <property type="term" value="P:regulation of DNA-templated transcription initiation"/>
    <property type="evidence" value="ECO:0007669"/>
    <property type="project" value="TreeGrafter"/>
</dbReference>
<evidence type="ECO:0000256" key="1">
    <source>
        <dbReference type="ARBA" id="ARBA00009437"/>
    </source>
</evidence>
<dbReference type="Gene3D" id="1.10.10.10">
    <property type="entry name" value="Winged helix-like DNA-binding domain superfamily/Winged helix DNA-binding domain"/>
    <property type="match status" value="1"/>
</dbReference>
<keyword evidence="4" id="KW-0010">Activator</keyword>
<dbReference type="InterPro" id="IPR005119">
    <property type="entry name" value="LysR_subst-bd"/>
</dbReference>
<dbReference type="SUPFAM" id="SSF46785">
    <property type="entry name" value="Winged helix' DNA-binding domain"/>
    <property type="match status" value="1"/>
</dbReference>
<evidence type="ECO:0000313" key="8">
    <source>
        <dbReference type="Proteomes" id="UP000295247"/>
    </source>
</evidence>
<name>A0A4R4A6S6_MARGR</name>
<reference evidence="7 8" key="1">
    <citation type="submission" date="2019-03" db="EMBL/GenBank/DDBJ databases">
        <title>Genomic Encyclopedia of Type Strains, Phase IV (KMG-IV): sequencing the most valuable type-strain genomes for metagenomic binning, comparative biology and taxonomic classification.</title>
        <authorList>
            <person name="Goeker M."/>
        </authorList>
    </citation>
    <scope>NUCLEOTIDE SEQUENCE [LARGE SCALE GENOMIC DNA]</scope>
    <source>
        <strain evidence="7 8">DSM 203</strain>
    </source>
</reference>
<dbReference type="Gene3D" id="3.40.190.290">
    <property type="match status" value="1"/>
</dbReference>
<dbReference type="CDD" id="cd08429">
    <property type="entry name" value="PBP2_NhaR"/>
    <property type="match status" value="1"/>
</dbReference>
<dbReference type="EMBL" id="SMDC01000011">
    <property type="protein sequence ID" value="TCW34344.1"/>
    <property type="molecule type" value="Genomic_DNA"/>
</dbReference>
<dbReference type="AlphaFoldDB" id="A0A4R4A6S6"/>
<sequence>MRGSNYKHLYYFWMVAKEGGVVRAAEALHLTPQTISGQLRVLEEQLGTRLFDRRGRGLTLTETGRLAFNFADEIFRLGAEMEEALQGRTSGRPLQFTVGVVDVVPKMVAYRLLEPALHLAEPVRIHCREGKLEALLADIAVHKLDMVLADTPLAGALNVRAFNHPLGECGITFFAAPALAARYRAGFPQSLHQAPMLVPALNTALRGALMQWLDQLDIRPRIVGEFEDRALMQAFGQAGVGVFVSPSVIAEETRRQHGVETIGATEAVRERYYAISAERRLRHPAVVAVSQAARLELFQAETEGGGGQPPKD</sequence>
<comment type="caution">
    <text evidence="7">The sequence shown here is derived from an EMBL/GenBank/DDBJ whole genome shotgun (WGS) entry which is preliminary data.</text>
</comment>
<feature type="domain" description="HTH lysR-type" evidence="6">
    <location>
        <begin position="1"/>
        <end position="61"/>
    </location>
</feature>
<dbReference type="RefSeq" id="WP_132230395.1">
    <property type="nucleotide sequence ID" value="NZ_NRRH01000010.1"/>
</dbReference>
<evidence type="ECO:0000256" key="2">
    <source>
        <dbReference type="ARBA" id="ARBA00023015"/>
    </source>
</evidence>
<proteinExistence type="inferred from homology"/>
<keyword evidence="5" id="KW-0804">Transcription</keyword>
<dbReference type="NCBIfam" id="NF008284">
    <property type="entry name" value="PRK11062.1"/>
    <property type="match status" value="1"/>
</dbReference>